<accession>A0AAV2CX47</accession>
<gene>
    <name evidence="1" type="ORF">LTRI10_LOCUS8317</name>
</gene>
<name>A0AAV2CX47_9ROSI</name>
<evidence type="ECO:0000313" key="2">
    <source>
        <dbReference type="Proteomes" id="UP001497516"/>
    </source>
</evidence>
<sequence>MTMQNFTLALDIYPPEFVQDLVDFAALIPEIKFPFPLDFHDREMRLPHRRPWDVKQSKGSEVRPEFRLIHHVISRSAGGKYGSKDNLTTTNVLLIWSMQGGQKLHLGQSILQTLCWLDLDQRLMGLHGGAYITRIA</sequence>
<keyword evidence="2" id="KW-1185">Reference proteome</keyword>
<dbReference type="EMBL" id="OZ034814">
    <property type="protein sequence ID" value="CAL1360915.1"/>
    <property type="molecule type" value="Genomic_DNA"/>
</dbReference>
<reference evidence="1 2" key="1">
    <citation type="submission" date="2024-04" db="EMBL/GenBank/DDBJ databases">
        <authorList>
            <person name="Fracassetti M."/>
        </authorList>
    </citation>
    <scope>NUCLEOTIDE SEQUENCE [LARGE SCALE GENOMIC DNA]</scope>
</reference>
<evidence type="ECO:0000313" key="1">
    <source>
        <dbReference type="EMBL" id="CAL1360915.1"/>
    </source>
</evidence>
<dbReference type="AlphaFoldDB" id="A0AAV2CX47"/>
<dbReference type="Proteomes" id="UP001497516">
    <property type="component" value="Chromosome 10"/>
</dbReference>
<organism evidence="1 2">
    <name type="scientific">Linum trigynum</name>
    <dbReference type="NCBI Taxonomy" id="586398"/>
    <lineage>
        <taxon>Eukaryota</taxon>
        <taxon>Viridiplantae</taxon>
        <taxon>Streptophyta</taxon>
        <taxon>Embryophyta</taxon>
        <taxon>Tracheophyta</taxon>
        <taxon>Spermatophyta</taxon>
        <taxon>Magnoliopsida</taxon>
        <taxon>eudicotyledons</taxon>
        <taxon>Gunneridae</taxon>
        <taxon>Pentapetalae</taxon>
        <taxon>rosids</taxon>
        <taxon>fabids</taxon>
        <taxon>Malpighiales</taxon>
        <taxon>Linaceae</taxon>
        <taxon>Linum</taxon>
    </lineage>
</organism>
<proteinExistence type="predicted"/>
<protein>
    <submittedName>
        <fullName evidence="1">Uncharacterized protein</fullName>
    </submittedName>
</protein>